<feature type="region of interest" description="Disordered" evidence="17">
    <location>
        <begin position="281"/>
        <end position="329"/>
    </location>
</feature>
<dbReference type="GO" id="GO:0031593">
    <property type="term" value="F:polyubiquitin modification-dependent protein binding"/>
    <property type="evidence" value="ECO:0007669"/>
    <property type="project" value="TreeGrafter"/>
</dbReference>
<dbReference type="GO" id="GO:0005694">
    <property type="term" value="C:chromosome"/>
    <property type="evidence" value="ECO:0007669"/>
    <property type="project" value="UniProtKB-SubCell"/>
</dbReference>
<comment type="subcellular location">
    <subcellularLocation>
        <location evidence="2">Chromosome</location>
    </subcellularLocation>
    <subcellularLocation>
        <location evidence="3">Cytoplasm</location>
        <location evidence="3">Perinuclear region</location>
    </subcellularLocation>
    <subcellularLocation>
        <location evidence="1">Endoplasmic reticulum</location>
    </subcellularLocation>
</comment>
<evidence type="ECO:0000256" key="13">
    <source>
        <dbReference type="ARBA" id="ARBA00072293"/>
    </source>
</evidence>
<dbReference type="FunFam" id="3.10.20.90:FF:000095">
    <property type="entry name" value="Ubiquilin 4"/>
    <property type="match status" value="1"/>
</dbReference>
<dbReference type="InterPro" id="IPR006636">
    <property type="entry name" value="STI1_HS-bd"/>
</dbReference>
<evidence type="ECO:0000256" key="11">
    <source>
        <dbReference type="ARBA" id="ARBA00023204"/>
    </source>
</evidence>
<organism evidence="20 21">
    <name type="scientific">Oncorhynchus kisutch</name>
    <name type="common">Coho salmon</name>
    <name type="synonym">Salmo kisutch</name>
    <dbReference type="NCBI Taxonomy" id="8019"/>
    <lineage>
        <taxon>Eukaryota</taxon>
        <taxon>Metazoa</taxon>
        <taxon>Chordata</taxon>
        <taxon>Craniata</taxon>
        <taxon>Vertebrata</taxon>
        <taxon>Euteleostomi</taxon>
        <taxon>Actinopterygii</taxon>
        <taxon>Neopterygii</taxon>
        <taxon>Teleostei</taxon>
        <taxon>Protacanthopterygii</taxon>
        <taxon>Salmoniformes</taxon>
        <taxon>Salmonidae</taxon>
        <taxon>Salmoninae</taxon>
        <taxon>Oncorhynchus</taxon>
    </lineage>
</organism>
<keyword evidence="7" id="KW-0597">Phosphoprotein</keyword>
<dbReference type="InterPro" id="IPR009060">
    <property type="entry name" value="UBA-like_sf"/>
</dbReference>
<dbReference type="GO" id="GO:0005829">
    <property type="term" value="C:cytosol"/>
    <property type="evidence" value="ECO:0007669"/>
    <property type="project" value="UniProtKB-ARBA"/>
</dbReference>
<dbReference type="GO" id="GO:0005783">
    <property type="term" value="C:endoplasmic reticulum"/>
    <property type="evidence" value="ECO:0007669"/>
    <property type="project" value="UniProtKB-SubCell"/>
</dbReference>
<evidence type="ECO:0000256" key="10">
    <source>
        <dbReference type="ARBA" id="ARBA00022843"/>
    </source>
</evidence>
<evidence type="ECO:0000256" key="6">
    <source>
        <dbReference type="ARBA" id="ARBA00022499"/>
    </source>
</evidence>
<feature type="domain" description="UBA" evidence="18">
    <location>
        <begin position="514"/>
        <end position="559"/>
    </location>
</feature>
<dbReference type="GO" id="GO:0006281">
    <property type="term" value="P:DNA repair"/>
    <property type="evidence" value="ECO:0007669"/>
    <property type="project" value="UniProtKB-KW"/>
</dbReference>
<feature type="compositionally biased region" description="Low complexity" evidence="17">
    <location>
        <begin position="308"/>
        <end position="322"/>
    </location>
</feature>
<dbReference type="GeneTree" id="ENSGT00940000156437"/>
<dbReference type="AlphaFoldDB" id="A0A8C7DUJ9"/>
<evidence type="ECO:0000259" key="18">
    <source>
        <dbReference type="PROSITE" id="PS50030"/>
    </source>
</evidence>
<keyword evidence="5" id="KW-0963">Cytoplasm</keyword>
<proteinExistence type="predicted"/>
<dbReference type="SMART" id="SM00213">
    <property type="entry name" value="UBQ"/>
    <property type="match status" value="1"/>
</dbReference>
<dbReference type="SMART" id="SM00727">
    <property type="entry name" value="STI1"/>
    <property type="match status" value="4"/>
</dbReference>
<evidence type="ECO:0000259" key="19">
    <source>
        <dbReference type="PROSITE" id="PS50053"/>
    </source>
</evidence>
<reference evidence="20" key="2">
    <citation type="submission" date="2025-09" db="UniProtKB">
        <authorList>
            <consortium name="Ensembl"/>
        </authorList>
    </citation>
    <scope>IDENTIFICATION</scope>
</reference>
<evidence type="ECO:0000256" key="14">
    <source>
        <dbReference type="ARBA" id="ARBA00075189"/>
    </source>
</evidence>
<dbReference type="Pfam" id="PF23195">
    <property type="entry name" value="UBQLN1"/>
    <property type="match status" value="1"/>
</dbReference>
<dbReference type="PROSITE" id="PS50030">
    <property type="entry name" value="UBA"/>
    <property type="match status" value="1"/>
</dbReference>
<evidence type="ECO:0000256" key="5">
    <source>
        <dbReference type="ARBA" id="ARBA00022490"/>
    </source>
</evidence>
<dbReference type="Proteomes" id="UP000694557">
    <property type="component" value="Unassembled WGS sequence"/>
</dbReference>
<dbReference type="Gene3D" id="1.10.260.100">
    <property type="match status" value="2"/>
</dbReference>
<evidence type="ECO:0000256" key="4">
    <source>
        <dbReference type="ARBA" id="ARBA00022454"/>
    </source>
</evidence>
<sequence length="594" mass="63920">MANTVDEDEQQPFPAECKIIRVTVKTPKEKEEIAIPENSSIKQFKEQIAQRFQAQTEQLVLIFAGKILKDADLLSHQGIYNGLTVHLVIKTQSRPPELCTSPSNSTASEQAQPEGPTSVPGPPPVEPTSVPRPSPASSATPTFSLGLGSQGTAAAGPGLAELQRQLMSNPELLAQIMDSPLVQGMLSNPDMMRQLIMTNPQMQLLLQHNPNITHLFNNPDVMRQTLEIARNPTMMQEMLRNQDRALSNNALRRMSTDAQGPMLNAAAQEPIAGNPFASLTTSSPGEIQSPRVENGDPLANPWVPPASTDTPIGTATPTTTPTLSSNGPQTSLHNLGPAMGAAMFNSPGMQSLLQQITENPTLMHNMLSAPYMRSLLNSLSQNPDLAAQMMLNNPLFSGNPQLQQQMRQQLPMFLQQMQSPEMLSAMSNPRAMQALLQIQQGLQTLATEAPGFIPGVGLGGAGSDLNPAPGFSSDPAPSDLSSGSQVVTETGQRQQQQFVRQMLDALASTNQQAQTEELLFQEQVEQLTTMGFLNPEANLQALIATGGDVNAAVQRLLDSPSLVPSYLRVPSKTLKSEYAASLASRCTSLLLPRP</sequence>
<dbReference type="FunFam" id="1.10.260.100:FF:000001">
    <property type="entry name" value="Ubiquilin 1"/>
    <property type="match status" value="1"/>
</dbReference>
<evidence type="ECO:0000313" key="21">
    <source>
        <dbReference type="Proteomes" id="UP000694557"/>
    </source>
</evidence>
<evidence type="ECO:0000256" key="1">
    <source>
        <dbReference type="ARBA" id="ARBA00004240"/>
    </source>
</evidence>
<accession>A0A8C7DUJ9</accession>
<dbReference type="Gene3D" id="3.10.20.90">
    <property type="entry name" value="Phosphatidylinositol 3-kinase Catalytic Subunit, Chain A, domain 1"/>
    <property type="match status" value="1"/>
</dbReference>
<protein>
    <recommendedName>
        <fullName evidence="13">Ubiquilin-4</fullName>
    </recommendedName>
    <alternativeName>
        <fullName evidence="15">Ataxin-1 interacting ubiquitin-like protein</fullName>
    </alternativeName>
    <alternativeName>
        <fullName evidence="16">Ataxin-1 ubiquitin-like-interacting protein A1U</fullName>
    </alternativeName>
    <alternativeName>
        <fullName evidence="14">Connexin43-interacting protein of 75 kDa</fullName>
    </alternativeName>
</protein>
<dbReference type="Pfam" id="PF00240">
    <property type="entry name" value="ubiquitin"/>
    <property type="match status" value="1"/>
</dbReference>
<keyword evidence="11" id="KW-0234">DNA repair</keyword>
<dbReference type="GO" id="GO:0006511">
    <property type="term" value="P:ubiquitin-dependent protein catabolic process"/>
    <property type="evidence" value="ECO:0007669"/>
    <property type="project" value="TreeGrafter"/>
</dbReference>
<evidence type="ECO:0000256" key="7">
    <source>
        <dbReference type="ARBA" id="ARBA00022553"/>
    </source>
</evidence>
<evidence type="ECO:0000313" key="20">
    <source>
        <dbReference type="Ensembl" id="ENSOKIP00005024129.1"/>
    </source>
</evidence>
<feature type="region of interest" description="Disordered" evidence="17">
    <location>
        <begin position="95"/>
        <end position="153"/>
    </location>
</feature>
<keyword evidence="10" id="KW-0832">Ubl conjugation</keyword>
<keyword evidence="8" id="KW-0227">DNA damage</keyword>
<feature type="domain" description="Ubiquitin-like" evidence="19">
    <location>
        <begin position="20"/>
        <end position="94"/>
    </location>
</feature>
<evidence type="ECO:0000256" key="12">
    <source>
        <dbReference type="ARBA" id="ARBA00061737"/>
    </source>
</evidence>
<name>A0A8C7DUJ9_ONCKI</name>
<dbReference type="InterPro" id="IPR029071">
    <property type="entry name" value="Ubiquitin-like_domsf"/>
</dbReference>
<dbReference type="InterPro" id="IPR000626">
    <property type="entry name" value="Ubiquitin-like_dom"/>
</dbReference>
<evidence type="ECO:0000256" key="8">
    <source>
        <dbReference type="ARBA" id="ARBA00022763"/>
    </source>
</evidence>
<feature type="region of interest" description="Disordered" evidence="17">
    <location>
        <begin position="464"/>
        <end position="484"/>
    </location>
</feature>
<dbReference type="Ensembl" id="ENSOKIT00005025581.1">
    <property type="protein sequence ID" value="ENSOKIP00005024129.1"/>
    <property type="gene ID" value="ENSOKIG00005010547.1"/>
</dbReference>
<keyword evidence="21" id="KW-1185">Reference proteome</keyword>
<reference evidence="20" key="1">
    <citation type="submission" date="2025-08" db="UniProtKB">
        <authorList>
            <consortium name="Ensembl"/>
        </authorList>
    </citation>
    <scope>IDENTIFICATION</scope>
</reference>
<feature type="compositionally biased region" description="Polar residues" evidence="17">
    <location>
        <begin position="95"/>
        <end position="111"/>
    </location>
</feature>
<feature type="compositionally biased region" description="Low complexity" evidence="17">
    <location>
        <begin position="135"/>
        <end position="144"/>
    </location>
</feature>
<comment type="subunit">
    <text evidence="12">Homooligomer. Binds signal sequences of proteins that are targeted to the endoplasmic reticulum. Interacts (via UBA domain) with GJA1 (not ubiquitinated) and with ubiquitin; both compete for the same binding site. Interacts (via UBA domain) with ubiquitin and with polyubiquitin chains. Interacts (via ubiquitin-like domain) with PSMD2 and PSMD4, regulatory subunits of the 26S proteasome. Interacts with ATXN1/SCA1; interaction with ATXN1 inhibits polyubiquitination of UBQLN4 and interferes with PSMD4 binding. Interacts with HERPUD1. Interacts (via ubiquitin-like domain) with UBQLN1 (via UBA domain). Interacts with UBQLN2. Interacts (via STI1 1 and 2 domains) with MAP1LC3A/B/C. Interacts with BAG6. Interacts with MRE11 (when ubiquitinated); interaction with ubiquitinated MRE11 leads to MRE11 removal from chromatin. Interacts with DESI1/POST; leading to nuclear export. Interacts with BCL2A1 and BCL2L10.</text>
</comment>
<keyword evidence="6" id="KW-1017">Isopeptide bond</keyword>
<gene>
    <name evidence="20" type="primary">UBQLN1</name>
</gene>
<dbReference type="PROSITE" id="PS50053">
    <property type="entry name" value="UBIQUITIN_2"/>
    <property type="match status" value="1"/>
</dbReference>
<dbReference type="InterPro" id="IPR015940">
    <property type="entry name" value="UBA"/>
</dbReference>
<dbReference type="PANTHER" id="PTHR10677:SF16">
    <property type="entry name" value="UBIQUILIN-1"/>
    <property type="match status" value="1"/>
</dbReference>
<evidence type="ECO:0000256" key="2">
    <source>
        <dbReference type="ARBA" id="ARBA00004286"/>
    </source>
</evidence>
<evidence type="ECO:0000256" key="15">
    <source>
        <dbReference type="ARBA" id="ARBA00082499"/>
    </source>
</evidence>
<dbReference type="FunFam" id="1.10.260.100:FF:000003">
    <property type="entry name" value="Ubiquilin 1"/>
    <property type="match status" value="1"/>
</dbReference>
<dbReference type="SMART" id="SM00165">
    <property type="entry name" value="UBA"/>
    <property type="match status" value="1"/>
</dbReference>
<keyword evidence="4" id="KW-0158">Chromosome</keyword>
<keyword evidence="9" id="KW-0256">Endoplasmic reticulum</keyword>
<dbReference type="InterPro" id="IPR015496">
    <property type="entry name" value="Ubiquilin"/>
</dbReference>
<dbReference type="SUPFAM" id="SSF54236">
    <property type="entry name" value="Ubiquitin-like"/>
    <property type="match status" value="1"/>
</dbReference>
<dbReference type="SUPFAM" id="SSF46934">
    <property type="entry name" value="UBA-like"/>
    <property type="match status" value="1"/>
</dbReference>
<dbReference type="PANTHER" id="PTHR10677">
    <property type="entry name" value="UBIQUILIN"/>
    <property type="match status" value="1"/>
</dbReference>
<dbReference type="CDD" id="cd14399">
    <property type="entry name" value="UBA_PLICs"/>
    <property type="match status" value="1"/>
</dbReference>
<evidence type="ECO:0000256" key="16">
    <source>
        <dbReference type="ARBA" id="ARBA00082590"/>
    </source>
</evidence>
<dbReference type="GO" id="GO:0048471">
    <property type="term" value="C:perinuclear region of cytoplasm"/>
    <property type="evidence" value="ECO:0007669"/>
    <property type="project" value="UniProtKB-SubCell"/>
</dbReference>
<dbReference type="Gene3D" id="1.10.8.10">
    <property type="entry name" value="DNA helicase RuvA subunit, C-terminal domain"/>
    <property type="match status" value="1"/>
</dbReference>
<feature type="compositionally biased region" description="Pro residues" evidence="17">
    <location>
        <begin position="119"/>
        <end position="134"/>
    </location>
</feature>
<evidence type="ECO:0000256" key="17">
    <source>
        <dbReference type="SAM" id="MobiDB-lite"/>
    </source>
</evidence>
<dbReference type="Pfam" id="PF00627">
    <property type="entry name" value="UBA"/>
    <property type="match status" value="1"/>
</dbReference>
<evidence type="ECO:0000256" key="9">
    <source>
        <dbReference type="ARBA" id="ARBA00022824"/>
    </source>
</evidence>
<dbReference type="CDD" id="cd01808">
    <property type="entry name" value="Ubl_PLICs"/>
    <property type="match status" value="1"/>
</dbReference>
<evidence type="ECO:0000256" key="3">
    <source>
        <dbReference type="ARBA" id="ARBA00004556"/>
    </source>
</evidence>